<evidence type="ECO:0000313" key="1">
    <source>
        <dbReference type="EMBL" id="KAK3080568.1"/>
    </source>
</evidence>
<sequence>RLLELEEETNALKQQLATASAQGVRSLSTARQSESPSVSQERSEDHATVEAERLPRFDRAVTDLRARETAALIDPLSTEPAIKRIRQTAGPEDQTTARMIDGLELQPSIIDDCFELYFRDYHPQIPVIDASLTANYAYSRSQLLFWTIIAIGSRSGSGHAALASLDVYNEQEQFKSLLQKLPPSLRVQLRLNGIIERAHKALLEVGLLTMTLQQERTMDSLLRVFESEISGAEASLVDPDRYRNGLFGSGQAPSSNQWDRLYISIARQDIAAMHFYKTETFDVQSAMTIFEASATFFALVEDMEHDQKLSAHCPRYIFSSALVGVAFLARVMKGPFASYLDLDRGSKLYRVAIDFLKSCSIEKGDLPDRSSTFAEQMWLSNKVFKNPDGTPYIALRVRTRLSGSPLHDAIKWWRDEFVEERDEDRQGAHQEFLPAPVSGEPAMSSSINQNTAPLTDFSYASDLLLNDQMWGDLGLGIDDWTLSGSIPWMA</sequence>
<protein>
    <submittedName>
        <fullName evidence="1">Uncharacterized protein</fullName>
    </submittedName>
</protein>
<dbReference type="EMBL" id="JAWDJW010000503">
    <property type="protein sequence ID" value="KAK3080568.1"/>
    <property type="molecule type" value="Genomic_DNA"/>
</dbReference>
<accession>A0ACC3DVK4</accession>
<keyword evidence="2" id="KW-1185">Reference proteome</keyword>
<dbReference type="Proteomes" id="UP001186974">
    <property type="component" value="Unassembled WGS sequence"/>
</dbReference>
<reference evidence="1" key="1">
    <citation type="submission" date="2024-09" db="EMBL/GenBank/DDBJ databases">
        <title>Black Yeasts Isolated from many extreme environments.</title>
        <authorList>
            <person name="Coleine C."/>
            <person name="Stajich J.E."/>
            <person name="Selbmann L."/>
        </authorList>
    </citation>
    <scope>NUCLEOTIDE SEQUENCE</scope>
    <source>
        <strain evidence="1">CCFEE 5737</strain>
    </source>
</reference>
<gene>
    <name evidence="1" type="ORF">LTS18_000178</name>
</gene>
<name>A0ACC3DVK4_9PEZI</name>
<evidence type="ECO:0000313" key="2">
    <source>
        <dbReference type="Proteomes" id="UP001186974"/>
    </source>
</evidence>
<organism evidence="1 2">
    <name type="scientific">Coniosporium uncinatum</name>
    <dbReference type="NCBI Taxonomy" id="93489"/>
    <lineage>
        <taxon>Eukaryota</taxon>
        <taxon>Fungi</taxon>
        <taxon>Dikarya</taxon>
        <taxon>Ascomycota</taxon>
        <taxon>Pezizomycotina</taxon>
        <taxon>Dothideomycetes</taxon>
        <taxon>Dothideomycetes incertae sedis</taxon>
        <taxon>Coniosporium</taxon>
    </lineage>
</organism>
<comment type="caution">
    <text evidence="1">The sequence shown here is derived from an EMBL/GenBank/DDBJ whole genome shotgun (WGS) entry which is preliminary data.</text>
</comment>
<feature type="non-terminal residue" evidence="1">
    <location>
        <position position="1"/>
    </location>
</feature>
<proteinExistence type="predicted"/>